<dbReference type="GO" id="GO:0009507">
    <property type="term" value="C:chloroplast"/>
    <property type="evidence" value="ECO:0007669"/>
    <property type="project" value="UniProtKB-SubCell"/>
</dbReference>
<evidence type="ECO:0000256" key="5">
    <source>
        <dbReference type="ARBA" id="ARBA00022640"/>
    </source>
</evidence>
<dbReference type="EC" id="5.3.99.6" evidence="3"/>
<dbReference type="AlphaFoldDB" id="A0AAV1S173"/>
<dbReference type="GO" id="GO:0046423">
    <property type="term" value="F:allene-oxide cyclase activity"/>
    <property type="evidence" value="ECO:0007669"/>
    <property type="project" value="UniProtKB-EC"/>
</dbReference>
<protein>
    <recommendedName>
        <fullName evidence="3">allene-oxide cyclase</fullName>
        <ecNumber evidence="3">5.3.99.6</ecNumber>
    </recommendedName>
</protein>
<keyword evidence="5" id="KW-0934">Plastid</keyword>
<keyword evidence="6" id="KW-0809">Transit peptide</keyword>
<evidence type="ECO:0000256" key="7">
    <source>
        <dbReference type="ARBA" id="ARBA00023235"/>
    </source>
</evidence>
<evidence type="ECO:0000256" key="2">
    <source>
        <dbReference type="ARBA" id="ARBA00007982"/>
    </source>
</evidence>
<evidence type="ECO:0000256" key="4">
    <source>
        <dbReference type="ARBA" id="ARBA00022528"/>
    </source>
</evidence>
<organism evidence="9 10">
    <name type="scientific">Dovyalis caffra</name>
    <dbReference type="NCBI Taxonomy" id="77055"/>
    <lineage>
        <taxon>Eukaryota</taxon>
        <taxon>Viridiplantae</taxon>
        <taxon>Streptophyta</taxon>
        <taxon>Embryophyta</taxon>
        <taxon>Tracheophyta</taxon>
        <taxon>Spermatophyta</taxon>
        <taxon>Magnoliopsida</taxon>
        <taxon>eudicotyledons</taxon>
        <taxon>Gunneridae</taxon>
        <taxon>Pentapetalae</taxon>
        <taxon>rosids</taxon>
        <taxon>fabids</taxon>
        <taxon>Malpighiales</taxon>
        <taxon>Salicaceae</taxon>
        <taxon>Flacourtieae</taxon>
        <taxon>Dovyalis</taxon>
    </lineage>
</organism>
<dbReference type="InterPro" id="IPR044859">
    <property type="entry name" value="Allene_oxi_cyc_Dirigent"/>
</dbReference>
<keyword evidence="10" id="KW-1185">Reference proteome</keyword>
<dbReference type="PANTHER" id="PTHR31843">
    <property type="entry name" value="ALLENE OXIDE CYCLASE 4, CHLOROPLASTIC"/>
    <property type="match status" value="1"/>
</dbReference>
<comment type="subcellular location">
    <subcellularLocation>
        <location evidence="1">Plastid</location>
        <location evidence="1">Chloroplast</location>
    </subcellularLocation>
</comment>
<evidence type="ECO:0000256" key="3">
    <source>
        <dbReference type="ARBA" id="ARBA00012209"/>
    </source>
</evidence>
<dbReference type="InterPro" id="IPR009410">
    <property type="entry name" value="Allene_ox_cyc"/>
</dbReference>
<dbReference type="Pfam" id="PF06351">
    <property type="entry name" value="Allene_ox_cyc"/>
    <property type="match status" value="1"/>
</dbReference>
<sequence length="160" mass="17768">MDDVSYFLRSSVVEKLETTEKTNLWRPAKVQELSVYEINEGDRGSPAYFLYTGDLQNRIGISGGIRVLIQNKPEKKGDRYEAIYSFYFGDYGHISVQGSYFTYEDTYLAVTGGSGKGRTGLKKDLPDEQLGKAVEPNNAVEPSAEAKACEPNAVIANYTD</sequence>
<evidence type="ECO:0000256" key="8">
    <source>
        <dbReference type="ARBA" id="ARBA00049891"/>
    </source>
</evidence>
<comment type="caution">
    <text evidence="9">The sequence shown here is derived from an EMBL/GenBank/DDBJ whole genome shotgun (WGS) entry which is preliminary data.</text>
</comment>
<comment type="catalytic activity">
    <reaction evidence="8">
        <text>(9Z,13S,15Z)-12,13-epoxyoctadeca-9,11,15-trienoate = (9S,13S,15Z)-12-oxophyto-10,15-dienoate</text>
        <dbReference type="Rhea" id="RHEA:22592"/>
        <dbReference type="ChEBI" id="CHEBI:36438"/>
        <dbReference type="ChEBI" id="CHEBI:57411"/>
        <dbReference type="EC" id="5.3.99.6"/>
    </reaction>
</comment>
<dbReference type="SUPFAM" id="SSF141493">
    <property type="entry name" value="Allene oxide cyclase-like"/>
    <property type="match status" value="1"/>
</dbReference>
<dbReference type="InterPro" id="IPR034871">
    <property type="entry name" value="Allene_oxi_cyc_sf"/>
</dbReference>
<dbReference type="GO" id="GO:0009695">
    <property type="term" value="P:jasmonic acid biosynthetic process"/>
    <property type="evidence" value="ECO:0007669"/>
    <property type="project" value="InterPro"/>
</dbReference>
<evidence type="ECO:0000256" key="1">
    <source>
        <dbReference type="ARBA" id="ARBA00004229"/>
    </source>
</evidence>
<reference evidence="9 10" key="1">
    <citation type="submission" date="2024-01" db="EMBL/GenBank/DDBJ databases">
        <authorList>
            <person name="Waweru B."/>
        </authorList>
    </citation>
    <scope>NUCLEOTIDE SEQUENCE [LARGE SCALE GENOMIC DNA]</scope>
</reference>
<gene>
    <name evidence="9" type="ORF">DCAF_LOCUS17805</name>
</gene>
<proteinExistence type="inferred from homology"/>
<dbReference type="EMBL" id="CAWUPB010001161">
    <property type="protein sequence ID" value="CAK7344465.1"/>
    <property type="molecule type" value="Genomic_DNA"/>
</dbReference>
<evidence type="ECO:0000256" key="6">
    <source>
        <dbReference type="ARBA" id="ARBA00022946"/>
    </source>
</evidence>
<keyword evidence="7" id="KW-0413">Isomerase</keyword>
<evidence type="ECO:0000313" key="9">
    <source>
        <dbReference type="EMBL" id="CAK7344465.1"/>
    </source>
</evidence>
<dbReference type="Gene3D" id="2.40.480.10">
    <property type="entry name" value="Allene oxide cyclase-like"/>
    <property type="match status" value="2"/>
</dbReference>
<keyword evidence="4" id="KW-0150">Chloroplast</keyword>
<comment type="similarity">
    <text evidence="2">Belongs to the allene oxide cyclase family.</text>
</comment>
<evidence type="ECO:0000313" key="10">
    <source>
        <dbReference type="Proteomes" id="UP001314170"/>
    </source>
</evidence>
<accession>A0AAV1S173</accession>
<dbReference type="PANTHER" id="PTHR31843:SF11">
    <property type="entry name" value="ALLENE OXIDE CYCLASE 4, CHLOROPLASTIC"/>
    <property type="match status" value="1"/>
</dbReference>
<name>A0AAV1S173_9ROSI</name>
<dbReference type="Proteomes" id="UP001314170">
    <property type="component" value="Unassembled WGS sequence"/>
</dbReference>